<comment type="caution">
    <text evidence="2">The sequence shown here is derived from an EMBL/GenBank/DDBJ whole genome shotgun (WGS) entry which is preliminary data.</text>
</comment>
<dbReference type="Pfam" id="PF13840">
    <property type="entry name" value="ACT_7"/>
    <property type="match status" value="1"/>
</dbReference>
<evidence type="ECO:0000259" key="1">
    <source>
        <dbReference type="Pfam" id="PF13840"/>
    </source>
</evidence>
<dbReference type="InterPro" id="IPR051719">
    <property type="entry name" value="CASTOR_mTORC1"/>
</dbReference>
<dbReference type="EMBL" id="JAMTCC010000014">
    <property type="protein sequence ID" value="MCT7945709.1"/>
    <property type="molecule type" value="Genomic_DNA"/>
</dbReference>
<dbReference type="RefSeq" id="WP_259529887.1">
    <property type="nucleotide sequence ID" value="NZ_JAMTCC010000014.1"/>
</dbReference>
<dbReference type="AlphaFoldDB" id="A0A9X3AZA9"/>
<sequence>MRMTLAVHPEQYTIHSFSPNAVLPSEVFVQDMYFIGKTQEGLSLVISSEVKLDSLEQEPGWCCFEVLGPLGFSMTGILSKVSGTLADEQISIFAISTFDTDYILVKKNRLKSAVAALKKQGYHIIESKDEV</sequence>
<dbReference type="PIRSF" id="PIRSF008459">
    <property type="entry name" value="UCP008459"/>
    <property type="match status" value="1"/>
</dbReference>
<dbReference type="InterPro" id="IPR045865">
    <property type="entry name" value="ACT-like_dom_sf"/>
</dbReference>
<protein>
    <submittedName>
        <fullName evidence="2">ACT domain-containing protein</fullName>
    </submittedName>
</protein>
<dbReference type="PANTHER" id="PTHR31131:SF6">
    <property type="entry name" value="CASTOR ACT DOMAIN-CONTAINING PROTEIN"/>
    <property type="match status" value="1"/>
</dbReference>
<gene>
    <name evidence="2" type="ORF">NE536_10060</name>
</gene>
<name>A0A9X3AZA9_9GAMM</name>
<proteinExistence type="predicted"/>
<accession>A0A9X3AZA9</accession>
<dbReference type="Gene3D" id="3.30.2130.10">
    <property type="entry name" value="VC0802-like"/>
    <property type="match status" value="1"/>
</dbReference>
<evidence type="ECO:0000313" key="3">
    <source>
        <dbReference type="Proteomes" id="UP001155604"/>
    </source>
</evidence>
<dbReference type="SUPFAM" id="SSF55021">
    <property type="entry name" value="ACT-like"/>
    <property type="match status" value="2"/>
</dbReference>
<reference evidence="2" key="1">
    <citation type="journal article" date="2023" name="Int. J. Syst. Evol. Microbiol.">
        <title>&lt;i&gt;Shewanella septentrionalis&lt;/i&gt; sp. nov. and &lt;i&gt;Shewanella holmiensis&lt;/i&gt; sp. nov., isolated from Baltic Sea water and sediments.</title>
        <authorList>
            <person name="Martin-Rodriguez A.J."/>
            <person name="Thorell K."/>
            <person name="Joffre E."/>
            <person name="Jensie-Markopoulos S."/>
            <person name="Moore E.R.B."/>
            <person name="Sjoling A."/>
        </authorList>
    </citation>
    <scope>NUCLEOTIDE SEQUENCE</scope>
    <source>
        <strain evidence="2">SP1W3</strain>
    </source>
</reference>
<organism evidence="2 3">
    <name type="scientific">Shewanella septentrionalis</name>
    <dbReference type="NCBI Taxonomy" id="2952223"/>
    <lineage>
        <taxon>Bacteria</taxon>
        <taxon>Pseudomonadati</taxon>
        <taxon>Pseudomonadota</taxon>
        <taxon>Gammaproteobacteria</taxon>
        <taxon>Alteromonadales</taxon>
        <taxon>Shewanellaceae</taxon>
        <taxon>Shewanella</taxon>
    </lineage>
</organism>
<dbReference type="InterPro" id="IPR027795">
    <property type="entry name" value="CASTOR_ACT_dom"/>
</dbReference>
<dbReference type="Proteomes" id="UP001155604">
    <property type="component" value="Unassembled WGS sequence"/>
</dbReference>
<evidence type="ECO:0000313" key="2">
    <source>
        <dbReference type="EMBL" id="MCT7945709.1"/>
    </source>
</evidence>
<dbReference type="InterPro" id="IPR016540">
    <property type="entry name" value="UCP008459"/>
</dbReference>
<feature type="domain" description="CASTOR ACT" evidence="1">
    <location>
        <begin position="58"/>
        <end position="118"/>
    </location>
</feature>
<dbReference type="PANTHER" id="PTHR31131">
    <property type="entry name" value="CHROMOSOME 1, WHOLE GENOME SHOTGUN SEQUENCE"/>
    <property type="match status" value="1"/>
</dbReference>
<keyword evidence="3" id="KW-1185">Reference proteome</keyword>